<accession>A0A8X7S447</accession>
<evidence type="ECO:0000259" key="2">
    <source>
        <dbReference type="Pfam" id="PF14392"/>
    </source>
</evidence>
<proteinExistence type="predicted"/>
<name>A0A8X7S447_BRACI</name>
<feature type="region of interest" description="Disordered" evidence="1">
    <location>
        <begin position="269"/>
        <end position="294"/>
    </location>
</feature>
<organism evidence="3 4">
    <name type="scientific">Brassica carinata</name>
    <name type="common">Ethiopian mustard</name>
    <name type="synonym">Abyssinian cabbage</name>
    <dbReference type="NCBI Taxonomy" id="52824"/>
    <lineage>
        <taxon>Eukaryota</taxon>
        <taxon>Viridiplantae</taxon>
        <taxon>Streptophyta</taxon>
        <taxon>Embryophyta</taxon>
        <taxon>Tracheophyta</taxon>
        <taxon>Spermatophyta</taxon>
        <taxon>Magnoliopsida</taxon>
        <taxon>eudicotyledons</taxon>
        <taxon>Gunneridae</taxon>
        <taxon>Pentapetalae</taxon>
        <taxon>rosids</taxon>
        <taxon>malvids</taxon>
        <taxon>Brassicales</taxon>
        <taxon>Brassicaceae</taxon>
        <taxon>Brassiceae</taxon>
        <taxon>Brassica</taxon>
    </lineage>
</organism>
<evidence type="ECO:0000256" key="1">
    <source>
        <dbReference type="SAM" id="MobiDB-lite"/>
    </source>
</evidence>
<protein>
    <recommendedName>
        <fullName evidence="2">Zinc knuckle CX2CX4HX4C domain-containing protein</fullName>
    </recommendedName>
</protein>
<dbReference type="PANTHER" id="PTHR31286:SF162">
    <property type="entry name" value="DUF4283 DOMAIN-CONTAINING PROTEIN-RELATED"/>
    <property type="match status" value="1"/>
</dbReference>
<feature type="domain" description="Zinc knuckle CX2CX4HX4C" evidence="2">
    <location>
        <begin position="149"/>
        <end position="178"/>
    </location>
</feature>
<dbReference type="OrthoDB" id="1050706at2759"/>
<comment type="caution">
    <text evidence="3">The sequence shown here is derived from an EMBL/GenBank/DDBJ whole genome shotgun (WGS) entry which is preliminary data.</text>
</comment>
<evidence type="ECO:0000313" key="3">
    <source>
        <dbReference type="EMBL" id="KAG2299352.1"/>
    </source>
</evidence>
<dbReference type="PANTHER" id="PTHR31286">
    <property type="entry name" value="GLYCINE-RICH CELL WALL STRUCTURAL PROTEIN 1.8-LIKE"/>
    <property type="match status" value="1"/>
</dbReference>
<dbReference type="AlphaFoldDB" id="A0A8X7S447"/>
<feature type="compositionally biased region" description="Acidic residues" evidence="1">
    <location>
        <begin position="280"/>
        <end position="294"/>
    </location>
</feature>
<dbReference type="EMBL" id="JAAMPC010000008">
    <property type="protein sequence ID" value="KAG2299352.1"/>
    <property type="molecule type" value="Genomic_DNA"/>
</dbReference>
<feature type="region of interest" description="Disordered" evidence="1">
    <location>
        <begin position="380"/>
        <end position="408"/>
    </location>
</feature>
<dbReference type="InterPro" id="IPR040256">
    <property type="entry name" value="At4g02000-like"/>
</dbReference>
<reference evidence="3 4" key="1">
    <citation type="submission" date="2020-02" db="EMBL/GenBank/DDBJ databases">
        <authorList>
            <person name="Ma Q."/>
            <person name="Huang Y."/>
            <person name="Song X."/>
            <person name="Pei D."/>
        </authorList>
    </citation>
    <scope>NUCLEOTIDE SEQUENCE [LARGE SCALE GENOMIC DNA]</scope>
    <source>
        <strain evidence="3">Sxm20200214</strain>
        <tissue evidence="3">Leaf</tissue>
    </source>
</reference>
<sequence>MVDNLRRAIQDLNLGIDDAPVPLSVAVCNEARRVNQFSLIGRPIMQTSKTRKFQIVFLSEEMLLSVINRGPWAFNERMVIISRWVSGMDDDDLNYIPLWMQIRGIPFEYLSEPVICNIGDRMGEVMTVDFNPNVNAAVEFVRVRLNWNFSPGFNTLLKFRYERLKGFCDQCRMITHDSGPLANEEDPQNGQAEGEVNEAEGMVEPEGPVEDIHMDQGQNGATFPGSNVALLQQFSSLVPMDLTSHEYERSVGEARMKRRNDLFDALLEEGSSSLQKTSDEEVGLSQEDESDEDSDHIILEMEARRSSDFDFSQYGSFLQDDFDHRMAQFHASMRKVDDPGASMKGSCLGKRIREESEKVDKYPVGRMKVSHEFNALRKLQEDYGQEQVHGSTPQINRGAVGPVPPDEP</sequence>
<dbReference type="InterPro" id="IPR025836">
    <property type="entry name" value="Zn_knuckle_CX2CX4HX4C"/>
</dbReference>
<keyword evidence="4" id="KW-1185">Reference proteome</keyword>
<dbReference type="Proteomes" id="UP000886595">
    <property type="component" value="Unassembled WGS sequence"/>
</dbReference>
<dbReference type="Pfam" id="PF14392">
    <property type="entry name" value="zf-CCHC_4"/>
    <property type="match status" value="1"/>
</dbReference>
<evidence type="ECO:0000313" key="4">
    <source>
        <dbReference type="Proteomes" id="UP000886595"/>
    </source>
</evidence>
<feature type="region of interest" description="Disordered" evidence="1">
    <location>
        <begin position="178"/>
        <end position="198"/>
    </location>
</feature>
<gene>
    <name evidence="3" type="ORF">Bca52824_035824</name>
</gene>